<feature type="compositionally biased region" description="Basic and acidic residues" evidence="2">
    <location>
        <begin position="239"/>
        <end position="248"/>
    </location>
</feature>
<dbReference type="FunFam" id="3.10.20.230:FF:000004">
    <property type="entry name" value="Doublecortin domain containing 2"/>
    <property type="match status" value="1"/>
</dbReference>
<dbReference type="InterPro" id="IPR036572">
    <property type="entry name" value="Doublecortin_dom_sf"/>
</dbReference>
<dbReference type="GO" id="GO:0005815">
    <property type="term" value="C:microtubule organizing center"/>
    <property type="evidence" value="ECO:0007669"/>
    <property type="project" value="TreeGrafter"/>
</dbReference>
<accession>A0A8C7PIJ6</accession>
<reference evidence="4" key="1">
    <citation type="submission" date="2020-07" db="EMBL/GenBank/DDBJ databases">
        <title>A long reads based de novo assembly of the rainbow trout Arlee double haploid line genome.</title>
        <authorList>
            <person name="Gao G."/>
            <person name="Palti Y."/>
        </authorList>
    </citation>
    <scope>NUCLEOTIDE SEQUENCE [LARGE SCALE GENOMIC DNA]</scope>
</reference>
<dbReference type="PANTHER" id="PTHR23004">
    <property type="entry name" value="DOUBLECORTIN DOMAIN CONTAINING 2"/>
    <property type="match status" value="1"/>
</dbReference>
<keyword evidence="5" id="KW-1185">Reference proteome</keyword>
<evidence type="ECO:0000256" key="2">
    <source>
        <dbReference type="SAM" id="MobiDB-lite"/>
    </source>
</evidence>
<reference evidence="4" key="2">
    <citation type="submission" date="2025-08" db="UniProtKB">
        <authorList>
            <consortium name="Ensembl"/>
        </authorList>
    </citation>
    <scope>IDENTIFICATION</scope>
</reference>
<feature type="domain" description="Doublecortin" evidence="3">
    <location>
        <begin position="15"/>
        <end position="97"/>
    </location>
</feature>
<dbReference type="PROSITE" id="PS50309">
    <property type="entry name" value="DC"/>
    <property type="match status" value="2"/>
</dbReference>
<evidence type="ECO:0000313" key="4">
    <source>
        <dbReference type="Ensembl" id="ENSOMYP00000023071.2"/>
    </source>
</evidence>
<proteinExistence type="predicted"/>
<dbReference type="Ensembl" id="ENSOMYT00000025288.2">
    <property type="protein sequence ID" value="ENSOMYP00000023071.2"/>
    <property type="gene ID" value="ENSOMYG00000011012.2"/>
</dbReference>
<evidence type="ECO:0000256" key="1">
    <source>
        <dbReference type="ARBA" id="ARBA00022737"/>
    </source>
</evidence>
<reference evidence="4" key="3">
    <citation type="submission" date="2025-09" db="UniProtKB">
        <authorList>
            <consortium name="Ensembl"/>
        </authorList>
    </citation>
    <scope>IDENTIFICATION</scope>
</reference>
<dbReference type="AlphaFoldDB" id="A0A8C7PIJ6"/>
<dbReference type="FunFam" id="3.10.20.230:FF:000011">
    <property type="entry name" value="Doublecortin domain containing 2B"/>
    <property type="match status" value="1"/>
</dbReference>
<organism evidence="4 5">
    <name type="scientific">Oncorhynchus mykiss</name>
    <name type="common">Rainbow trout</name>
    <name type="synonym">Salmo gairdneri</name>
    <dbReference type="NCBI Taxonomy" id="8022"/>
    <lineage>
        <taxon>Eukaryota</taxon>
        <taxon>Metazoa</taxon>
        <taxon>Chordata</taxon>
        <taxon>Craniata</taxon>
        <taxon>Vertebrata</taxon>
        <taxon>Euteleostomi</taxon>
        <taxon>Actinopterygii</taxon>
        <taxon>Neopterygii</taxon>
        <taxon>Teleostei</taxon>
        <taxon>Protacanthopterygii</taxon>
        <taxon>Salmoniformes</taxon>
        <taxon>Salmonidae</taxon>
        <taxon>Salmoninae</taxon>
        <taxon>Oncorhynchus</taxon>
    </lineage>
</organism>
<evidence type="ECO:0000259" key="3">
    <source>
        <dbReference type="PROSITE" id="PS50309"/>
    </source>
</evidence>
<feature type="domain" description="Doublecortin" evidence="3">
    <location>
        <begin position="126"/>
        <end position="208"/>
    </location>
</feature>
<keyword evidence="1" id="KW-0677">Repeat</keyword>
<protein>
    <recommendedName>
        <fullName evidence="3">Doublecortin domain-containing protein</fullName>
    </recommendedName>
</protein>
<dbReference type="Pfam" id="PF03607">
    <property type="entry name" value="DCX"/>
    <property type="match status" value="2"/>
</dbReference>
<dbReference type="GO" id="GO:0005874">
    <property type="term" value="C:microtubule"/>
    <property type="evidence" value="ECO:0007669"/>
    <property type="project" value="TreeGrafter"/>
</dbReference>
<dbReference type="GeneTree" id="ENSGT00940000164359"/>
<dbReference type="PANTHER" id="PTHR23004:SF10">
    <property type="entry name" value="DOUBLECORTIN DOMAIN-CONTAINING PROTEIN 2B"/>
    <property type="match status" value="1"/>
</dbReference>
<dbReference type="GO" id="GO:0035556">
    <property type="term" value="P:intracellular signal transduction"/>
    <property type="evidence" value="ECO:0007669"/>
    <property type="project" value="InterPro"/>
</dbReference>
<dbReference type="SMART" id="SM00537">
    <property type="entry name" value="DCX"/>
    <property type="match status" value="2"/>
</dbReference>
<feature type="region of interest" description="Disordered" evidence="2">
    <location>
        <begin position="219"/>
        <end position="256"/>
    </location>
</feature>
<dbReference type="Gene3D" id="3.10.20.230">
    <property type="entry name" value="Doublecortin domain"/>
    <property type="match status" value="2"/>
</dbReference>
<dbReference type="InterPro" id="IPR003533">
    <property type="entry name" value="Doublecortin_dom"/>
</dbReference>
<name>A0A8C7PIJ6_ONCMY</name>
<dbReference type="Proteomes" id="UP000694395">
    <property type="component" value="Chromosome 19"/>
</dbReference>
<dbReference type="SUPFAM" id="SSF89837">
    <property type="entry name" value="Doublecortin (DC)"/>
    <property type="match status" value="2"/>
</dbReference>
<sequence length="401" mass="45188">MASCGTATLLLPPVKSVMVYRNGDPFYSGRRFVVNHRQVSTMEAFLNDVTHCIQAPLAVRTLYTPRQGHRVRELHDLQTGAQYVAAGFERFKKLDYLNTGLKKQPARLLHRPNVSAKWRKYIPLPCIIHVFRNEDLRCSPFRFIIPRTWQHDLDQILGLVTEKASLRTGAVRRLCTLEGVTVSSADELVSGQFYVAVGAERFKKLPYVELLVPKASERKAASGPEDSYSDSALLDSPESDGRRVKSTGDEVGETALPSIQRRPVKEESSIFYAKPVKVRVRNRGHPRPPPRTGPAQASVFRAVQKKREEVQGAEEVLEDENTAVDVPVDQRVAETVEDEDLIGRNPPHYNSQDQVCICMGQSHSLSDMRFCRSRRLFIIHVYPGCMVGSVKLRELLCIVLL</sequence>
<evidence type="ECO:0000313" key="5">
    <source>
        <dbReference type="Proteomes" id="UP000694395"/>
    </source>
</evidence>